<dbReference type="Proteomes" id="UP000016922">
    <property type="component" value="Unassembled WGS sequence"/>
</dbReference>
<protein>
    <recommendedName>
        <fullName evidence="3">SMODS and SLOG-associating 2TM effector domain-containing protein</fullName>
    </recommendedName>
</protein>
<dbReference type="InterPro" id="IPR041622">
    <property type="entry name" value="SLATT_fungi"/>
</dbReference>
<name>S3D135_GLAL2</name>
<evidence type="ECO:0000313" key="4">
    <source>
        <dbReference type="EMBL" id="EPE25731.1"/>
    </source>
</evidence>
<feature type="domain" description="SMODS and SLOG-associating 2TM effector" evidence="3">
    <location>
        <begin position="80"/>
        <end position="200"/>
    </location>
</feature>
<gene>
    <name evidence="4" type="ORF">GLAREA_01643</name>
</gene>
<reference evidence="4 5" key="1">
    <citation type="journal article" date="2013" name="BMC Genomics">
        <title>Genomics-driven discovery of the pneumocandin biosynthetic gene cluster in the fungus Glarea lozoyensis.</title>
        <authorList>
            <person name="Chen L."/>
            <person name="Yue Q."/>
            <person name="Zhang X."/>
            <person name="Xiang M."/>
            <person name="Wang C."/>
            <person name="Li S."/>
            <person name="Che Y."/>
            <person name="Ortiz-Lopez F.J."/>
            <person name="Bills G.F."/>
            <person name="Liu X."/>
            <person name="An Z."/>
        </authorList>
    </citation>
    <scope>NUCLEOTIDE SEQUENCE [LARGE SCALE GENOMIC DNA]</scope>
    <source>
        <strain evidence="5">ATCC 20868 / MF5171</strain>
    </source>
</reference>
<dbReference type="KEGG" id="glz:GLAREA_01643"/>
<dbReference type="AlphaFoldDB" id="S3D135"/>
<dbReference type="GeneID" id="19460701"/>
<feature type="compositionally biased region" description="Basic and acidic residues" evidence="1">
    <location>
        <begin position="25"/>
        <end position="38"/>
    </location>
</feature>
<dbReference type="OrthoDB" id="4472872at2759"/>
<proteinExistence type="predicted"/>
<feature type="transmembrane region" description="Helical" evidence="2">
    <location>
        <begin position="93"/>
        <end position="112"/>
    </location>
</feature>
<feature type="region of interest" description="Disordered" evidence="1">
    <location>
        <begin position="22"/>
        <end position="43"/>
    </location>
</feature>
<dbReference type="eggNOG" id="ENOG502SNA3">
    <property type="taxonomic scope" value="Eukaryota"/>
</dbReference>
<keyword evidence="2" id="KW-0812">Transmembrane</keyword>
<accession>S3D135</accession>
<keyword evidence="5" id="KW-1185">Reference proteome</keyword>
<dbReference type="PANTHER" id="PTHR38793">
    <property type="entry name" value="SLATT_FUNGAL DOMAIN-CONTAINING PROTEIN-RELATED"/>
    <property type="match status" value="1"/>
</dbReference>
<evidence type="ECO:0000313" key="5">
    <source>
        <dbReference type="Proteomes" id="UP000016922"/>
    </source>
</evidence>
<dbReference type="NCBIfam" id="NF033635">
    <property type="entry name" value="SLATT_fungal"/>
    <property type="match status" value="1"/>
</dbReference>
<evidence type="ECO:0000256" key="2">
    <source>
        <dbReference type="SAM" id="Phobius"/>
    </source>
</evidence>
<keyword evidence="2" id="KW-0472">Membrane</keyword>
<keyword evidence="2" id="KW-1133">Transmembrane helix</keyword>
<dbReference type="OMA" id="GPLANEH"/>
<evidence type="ECO:0000259" key="3">
    <source>
        <dbReference type="Pfam" id="PF18142"/>
    </source>
</evidence>
<dbReference type="PANTHER" id="PTHR38793:SF3">
    <property type="entry name" value="SMODS AND SLOG-ASSOCIATING 2TM EFFECTOR DOMAIN-CONTAINING PROTEIN"/>
    <property type="match status" value="1"/>
</dbReference>
<sequence length="250" mass="27701">MAATGPDEQTLLLGTAPCSHVEGASAKDEAAVEPERPTSSDNYDNNLIRYREAVGIAGTYGENADLETARQGATGLYKEIIESQRSRTMQYRIVNFLYYFALALQVIMGALLSSLGGQAELHKTAITVFGVLNASLAGILALLKGQGLPDRFRKDEYNLRLVQDFIEETDMRLAIRGNDITRAELQQLVEQVFEKYHMARDQAAALKPNSFPPKRIGVPQVDGAYSRKSSDKGKDVSGRRRFGFERRLLI</sequence>
<dbReference type="HOGENOM" id="CLU_1111494_0_0_1"/>
<dbReference type="EMBL" id="KE145371">
    <property type="protein sequence ID" value="EPE25731.1"/>
    <property type="molecule type" value="Genomic_DNA"/>
</dbReference>
<feature type="region of interest" description="Disordered" evidence="1">
    <location>
        <begin position="207"/>
        <end position="237"/>
    </location>
</feature>
<dbReference type="RefSeq" id="XP_008087050.1">
    <property type="nucleotide sequence ID" value="XM_008088859.1"/>
</dbReference>
<evidence type="ECO:0000256" key="1">
    <source>
        <dbReference type="SAM" id="MobiDB-lite"/>
    </source>
</evidence>
<feature type="compositionally biased region" description="Basic and acidic residues" evidence="1">
    <location>
        <begin position="228"/>
        <end position="237"/>
    </location>
</feature>
<dbReference type="Pfam" id="PF18142">
    <property type="entry name" value="SLATT_fungal"/>
    <property type="match status" value="1"/>
</dbReference>
<feature type="transmembrane region" description="Helical" evidence="2">
    <location>
        <begin position="124"/>
        <end position="143"/>
    </location>
</feature>
<organism evidence="4 5">
    <name type="scientific">Glarea lozoyensis (strain ATCC 20868 / MF5171)</name>
    <dbReference type="NCBI Taxonomy" id="1116229"/>
    <lineage>
        <taxon>Eukaryota</taxon>
        <taxon>Fungi</taxon>
        <taxon>Dikarya</taxon>
        <taxon>Ascomycota</taxon>
        <taxon>Pezizomycotina</taxon>
        <taxon>Leotiomycetes</taxon>
        <taxon>Helotiales</taxon>
        <taxon>Helotiaceae</taxon>
        <taxon>Glarea</taxon>
    </lineage>
</organism>